<dbReference type="AlphaFoldDB" id="A0AAW2BTE3"/>
<evidence type="ECO:0000313" key="1">
    <source>
        <dbReference type="EMBL" id="KAK9989097.1"/>
    </source>
</evidence>
<name>A0AAW2BTE3_9ROSI</name>
<protein>
    <recommendedName>
        <fullName evidence="3">ELM2 domain-containing protein</fullName>
    </recommendedName>
</protein>
<keyword evidence="2" id="KW-1185">Reference proteome</keyword>
<gene>
    <name evidence="1" type="ORF">SO802_029336</name>
</gene>
<organism evidence="1 2">
    <name type="scientific">Lithocarpus litseifolius</name>
    <dbReference type="NCBI Taxonomy" id="425828"/>
    <lineage>
        <taxon>Eukaryota</taxon>
        <taxon>Viridiplantae</taxon>
        <taxon>Streptophyta</taxon>
        <taxon>Embryophyta</taxon>
        <taxon>Tracheophyta</taxon>
        <taxon>Spermatophyta</taxon>
        <taxon>Magnoliopsida</taxon>
        <taxon>eudicotyledons</taxon>
        <taxon>Gunneridae</taxon>
        <taxon>Pentapetalae</taxon>
        <taxon>rosids</taxon>
        <taxon>fabids</taxon>
        <taxon>Fagales</taxon>
        <taxon>Fagaceae</taxon>
        <taxon>Lithocarpus</taxon>
    </lineage>
</organism>
<dbReference type="EMBL" id="JAZDWU010000010">
    <property type="protein sequence ID" value="KAK9989097.1"/>
    <property type="molecule type" value="Genomic_DNA"/>
</dbReference>
<evidence type="ECO:0008006" key="3">
    <source>
        <dbReference type="Google" id="ProtNLM"/>
    </source>
</evidence>
<accession>A0AAW2BTE3</accession>
<comment type="caution">
    <text evidence="1">The sequence shown here is derived from an EMBL/GenBank/DDBJ whole genome shotgun (WGS) entry which is preliminary data.</text>
</comment>
<reference evidence="1 2" key="1">
    <citation type="submission" date="2024-01" db="EMBL/GenBank/DDBJ databases">
        <title>A telomere-to-telomere, gap-free genome of sweet tea (Lithocarpus litseifolius).</title>
        <authorList>
            <person name="Zhou J."/>
        </authorList>
    </citation>
    <scope>NUCLEOTIDE SEQUENCE [LARGE SCALE GENOMIC DNA]</scope>
    <source>
        <strain evidence="1">Zhou-2022a</strain>
        <tissue evidence="1">Leaf</tissue>
    </source>
</reference>
<proteinExistence type="predicted"/>
<evidence type="ECO:0000313" key="2">
    <source>
        <dbReference type="Proteomes" id="UP001459277"/>
    </source>
</evidence>
<dbReference type="PANTHER" id="PTHR46872">
    <property type="entry name" value="DNA BINDING PROTEIN"/>
    <property type="match status" value="1"/>
</dbReference>
<sequence>MAILQSGNNCEQHRSENGVLPKLICCWSRHIRKRKCDQFVKANFNDLVDNPSSTSLVDSNKKIGQALGNVDIEDLKKSIPVVDFVDSPQNLLSIEDRDKKLKQLSILISNGGQLPRPIIPIRSKFQVKVPKWTGPVNRKNLYGGGDVSENLKWLDTQTWPKKGLSIETSIKAVGKGRLDSCSCVSPRLVDCIKCHILTKRLCLQSNVGLGYKSWKFDEMGEAVAKSWTLKEQRKFELLVKMNPLWNLTNF</sequence>
<dbReference type="PANTHER" id="PTHR46872:SF10">
    <property type="entry name" value="MYB-LIKE DOMAIN-CONTAINING PROTEIN"/>
    <property type="match status" value="1"/>
</dbReference>
<dbReference type="Proteomes" id="UP001459277">
    <property type="component" value="Unassembled WGS sequence"/>
</dbReference>